<evidence type="ECO:0000313" key="8">
    <source>
        <dbReference type="Proteomes" id="UP000799766"/>
    </source>
</evidence>
<evidence type="ECO:0000313" key="7">
    <source>
        <dbReference type="EMBL" id="KAF2460588.1"/>
    </source>
</evidence>
<evidence type="ECO:0000256" key="3">
    <source>
        <dbReference type="ARBA" id="ARBA00022989"/>
    </source>
</evidence>
<protein>
    <recommendedName>
        <fullName evidence="9">Peptidase S54 rhomboid domain-containing protein</fullName>
    </recommendedName>
</protein>
<evidence type="ECO:0008006" key="9">
    <source>
        <dbReference type="Google" id="ProtNLM"/>
    </source>
</evidence>
<dbReference type="AlphaFoldDB" id="A0A6A6P9N5"/>
<dbReference type="EMBL" id="MU001673">
    <property type="protein sequence ID" value="KAF2460588.1"/>
    <property type="molecule type" value="Genomic_DNA"/>
</dbReference>
<evidence type="ECO:0000256" key="1">
    <source>
        <dbReference type="ARBA" id="ARBA00004141"/>
    </source>
</evidence>
<proteinExistence type="predicted"/>
<keyword evidence="2 6" id="KW-0812">Transmembrane</keyword>
<dbReference type="SUPFAM" id="SSF144091">
    <property type="entry name" value="Rhomboid-like"/>
    <property type="match status" value="1"/>
</dbReference>
<evidence type="ECO:0000256" key="5">
    <source>
        <dbReference type="SAM" id="MobiDB-lite"/>
    </source>
</evidence>
<feature type="region of interest" description="Disordered" evidence="5">
    <location>
        <begin position="261"/>
        <end position="300"/>
    </location>
</feature>
<feature type="region of interest" description="Disordered" evidence="5">
    <location>
        <begin position="155"/>
        <end position="176"/>
    </location>
</feature>
<feature type="compositionally biased region" description="Low complexity" evidence="5">
    <location>
        <begin position="165"/>
        <end position="175"/>
    </location>
</feature>
<comment type="subcellular location">
    <subcellularLocation>
        <location evidence="1">Membrane</location>
        <topology evidence="1">Multi-pass membrane protein</topology>
    </subcellularLocation>
</comment>
<feature type="transmembrane region" description="Helical" evidence="6">
    <location>
        <begin position="122"/>
        <end position="144"/>
    </location>
</feature>
<dbReference type="PANTHER" id="PTHR43066:SF21">
    <property type="entry name" value="UBIQUITIN-ASSOCIATED DOMAIN-CONTAINING PROTEIN 2"/>
    <property type="match status" value="1"/>
</dbReference>
<feature type="transmembrane region" description="Helical" evidence="6">
    <location>
        <begin position="53"/>
        <end position="75"/>
    </location>
</feature>
<organism evidence="7 8">
    <name type="scientific">Lineolata rhizophorae</name>
    <dbReference type="NCBI Taxonomy" id="578093"/>
    <lineage>
        <taxon>Eukaryota</taxon>
        <taxon>Fungi</taxon>
        <taxon>Dikarya</taxon>
        <taxon>Ascomycota</taxon>
        <taxon>Pezizomycotina</taxon>
        <taxon>Dothideomycetes</taxon>
        <taxon>Dothideomycetes incertae sedis</taxon>
        <taxon>Lineolatales</taxon>
        <taxon>Lineolataceae</taxon>
        <taxon>Lineolata</taxon>
    </lineage>
</organism>
<feature type="compositionally biased region" description="Pro residues" evidence="5">
    <location>
        <begin position="155"/>
        <end position="164"/>
    </location>
</feature>
<dbReference type="OrthoDB" id="272778at2759"/>
<keyword evidence="4 6" id="KW-0472">Membrane</keyword>
<dbReference type="GO" id="GO:0004252">
    <property type="term" value="F:serine-type endopeptidase activity"/>
    <property type="evidence" value="ECO:0007669"/>
    <property type="project" value="TreeGrafter"/>
</dbReference>
<evidence type="ECO:0000256" key="4">
    <source>
        <dbReference type="ARBA" id="ARBA00023136"/>
    </source>
</evidence>
<evidence type="ECO:0000256" key="6">
    <source>
        <dbReference type="SAM" id="Phobius"/>
    </source>
</evidence>
<evidence type="ECO:0000256" key="2">
    <source>
        <dbReference type="ARBA" id="ARBA00022692"/>
    </source>
</evidence>
<keyword evidence="8" id="KW-1185">Reference proteome</keyword>
<accession>A0A6A6P9N5</accession>
<dbReference type="PANTHER" id="PTHR43066">
    <property type="entry name" value="RHOMBOID-RELATED PROTEIN"/>
    <property type="match status" value="1"/>
</dbReference>
<reference evidence="7" key="1">
    <citation type="journal article" date="2020" name="Stud. Mycol.">
        <title>101 Dothideomycetes genomes: a test case for predicting lifestyles and emergence of pathogens.</title>
        <authorList>
            <person name="Haridas S."/>
            <person name="Albert R."/>
            <person name="Binder M."/>
            <person name="Bloem J."/>
            <person name="Labutti K."/>
            <person name="Salamov A."/>
            <person name="Andreopoulos B."/>
            <person name="Baker S."/>
            <person name="Barry K."/>
            <person name="Bills G."/>
            <person name="Bluhm B."/>
            <person name="Cannon C."/>
            <person name="Castanera R."/>
            <person name="Culley D."/>
            <person name="Daum C."/>
            <person name="Ezra D."/>
            <person name="Gonzalez J."/>
            <person name="Henrissat B."/>
            <person name="Kuo A."/>
            <person name="Liang C."/>
            <person name="Lipzen A."/>
            <person name="Lutzoni F."/>
            <person name="Magnuson J."/>
            <person name="Mondo S."/>
            <person name="Nolan M."/>
            <person name="Ohm R."/>
            <person name="Pangilinan J."/>
            <person name="Park H.-J."/>
            <person name="Ramirez L."/>
            <person name="Alfaro M."/>
            <person name="Sun H."/>
            <person name="Tritt A."/>
            <person name="Yoshinaga Y."/>
            <person name="Zwiers L.-H."/>
            <person name="Turgeon B."/>
            <person name="Goodwin S."/>
            <person name="Spatafora J."/>
            <person name="Crous P."/>
            <person name="Grigoriev I."/>
        </authorList>
    </citation>
    <scope>NUCLEOTIDE SEQUENCE</scope>
    <source>
        <strain evidence="7">ATCC 16933</strain>
    </source>
</reference>
<name>A0A6A6P9N5_9PEZI</name>
<feature type="compositionally biased region" description="Low complexity" evidence="5">
    <location>
        <begin position="279"/>
        <end position="291"/>
    </location>
</feature>
<keyword evidence="3 6" id="KW-1133">Transmembrane helix</keyword>
<dbReference type="Proteomes" id="UP000799766">
    <property type="component" value="Unassembled WGS sequence"/>
</dbReference>
<feature type="transmembrane region" description="Helical" evidence="6">
    <location>
        <begin position="87"/>
        <end position="110"/>
    </location>
</feature>
<dbReference type="GO" id="GO:0016020">
    <property type="term" value="C:membrane"/>
    <property type="evidence" value="ECO:0007669"/>
    <property type="project" value="UniProtKB-SubCell"/>
</dbReference>
<sequence length="310" mass="33470">MFTSGFTNAPVSKALVFASVLLPFVASVTDTKHFLYVQVVPHLWVYRQFWRLFTWQICYVNSAEVLFAVMTFYQLRVVERLWGPRKYASFLISTLPYTSLLPPLVLALVLRPLSLNHVNYLPAGPTAVLFAALAQYHAAIPYIYKYRLAATAPAPTPTPAPPSAPRSARSSPSPSFLHTPVTLTSKTLSYVPAAQVALAQLPGSALAALVGWAVGTAYRNEVLPGRATAWRVPGWVLGERKRPGGLGRGGRERFEGLRRRLEDEGGGGGGGGGGGAGRASGVQGQRGQAQGEARRRTLGEVIAEQFRGAR</sequence>
<dbReference type="InterPro" id="IPR035952">
    <property type="entry name" value="Rhomboid-like_sf"/>
</dbReference>
<feature type="compositionally biased region" description="Gly residues" evidence="5">
    <location>
        <begin position="266"/>
        <end position="278"/>
    </location>
</feature>
<gene>
    <name evidence="7" type="ORF">BDY21DRAFT_315978</name>
</gene>